<dbReference type="AlphaFoldDB" id="U7UPR5"/>
<evidence type="ECO:0000313" key="2">
    <source>
        <dbReference type="Proteomes" id="UP000017090"/>
    </source>
</evidence>
<sequence>MDVQRTIDLTEFLPSVSKDSRDMQEIMRVESIEVQALWDVMVQVFYDQFITIAGEFGLSQWENILDIFPDGDASFDDRRLAILTALAGTRPYTYRKLEEILIGLCGKDGYQVDLNIEKYYVNVFISLGSKKQRSSVVKMLEEITPLNLKLTVSLLYNRHVDLKPFIHETMKQWTHHSLREDVLN</sequence>
<dbReference type="EMBL" id="AWXA01000010">
    <property type="protein sequence ID" value="ERT61266.1"/>
    <property type="molecule type" value="Genomic_DNA"/>
</dbReference>
<comment type="caution">
    <text evidence="1">The sequence shown here is derived from an EMBL/GenBank/DDBJ whole genome shotgun (WGS) entry which is preliminary data.</text>
</comment>
<organism evidence="1 2">
    <name type="scientific">Megasphaera vaginalis</name>
    <name type="common">ex Srinivasan et al. 2021</name>
    <dbReference type="NCBI Taxonomy" id="1111454"/>
    <lineage>
        <taxon>Bacteria</taxon>
        <taxon>Bacillati</taxon>
        <taxon>Bacillota</taxon>
        <taxon>Negativicutes</taxon>
        <taxon>Veillonellales</taxon>
        <taxon>Veillonellaceae</taxon>
        <taxon>Megasphaera</taxon>
    </lineage>
</organism>
<proteinExistence type="predicted"/>
<gene>
    <name evidence="1" type="ORF">HMPREF1250_0159</name>
</gene>
<dbReference type="Pfam" id="PF10076">
    <property type="entry name" value="Phage_Mu_Gp48"/>
    <property type="match status" value="1"/>
</dbReference>
<dbReference type="OrthoDB" id="1851194at2"/>
<dbReference type="STRING" id="1111454.HMPREF1250_0159"/>
<reference evidence="1 2" key="1">
    <citation type="submission" date="2013-09" db="EMBL/GenBank/DDBJ databases">
        <authorList>
            <person name="Durkin A.S."/>
            <person name="Haft D.R."/>
            <person name="McCorrison J."/>
            <person name="Torralba M."/>
            <person name="Gillis M."/>
            <person name="Haft D.H."/>
            <person name="Methe B."/>
            <person name="Sutton G."/>
            <person name="Nelson K.E."/>
        </authorList>
    </citation>
    <scope>NUCLEOTIDE SEQUENCE [LARGE SCALE GENOMIC DNA]</scope>
    <source>
        <strain evidence="1 2">BV3C16-1</strain>
    </source>
</reference>
<evidence type="ECO:0000313" key="1">
    <source>
        <dbReference type="EMBL" id="ERT61266.1"/>
    </source>
</evidence>
<dbReference type="eggNOG" id="COG3778">
    <property type="taxonomic scope" value="Bacteria"/>
</dbReference>
<protein>
    <submittedName>
        <fullName evidence="1">PF10076 family protein</fullName>
    </submittedName>
</protein>
<name>U7UPR5_9FIRM</name>
<dbReference type="Proteomes" id="UP000017090">
    <property type="component" value="Unassembled WGS sequence"/>
</dbReference>
<dbReference type="InterPro" id="IPR018755">
    <property type="entry name" value="Phage_Mu_Gp48"/>
</dbReference>
<dbReference type="RefSeq" id="WP_023053169.1">
    <property type="nucleotide sequence ID" value="NZ_AWXA01000010.1"/>
</dbReference>
<accession>U7UPR5</accession>
<keyword evidence="2" id="KW-1185">Reference proteome</keyword>